<keyword evidence="8 12" id="KW-0862">Zinc</keyword>
<evidence type="ECO:0000256" key="10">
    <source>
        <dbReference type="ARBA" id="ARBA00023125"/>
    </source>
</evidence>
<dbReference type="Gene3D" id="3.40.1360.10">
    <property type="match status" value="1"/>
</dbReference>
<keyword evidence="1 12" id="KW-0240">DNA-directed RNA polymerase</keyword>
<reference evidence="15 16" key="1">
    <citation type="submission" date="2024-08" db="EMBL/GenBank/DDBJ databases">
        <title>Draft Genome Sequence of Legionella lytica strain DSB2004, Isolated From a Fire Sprinkler System.</title>
        <authorList>
            <person name="Everhart A.D."/>
            <person name="Kidane D.T."/>
            <person name="Farone A.L."/>
            <person name="Farone M.B."/>
        </authorList>
    </citation>
    <scope>NUCLEOTIDE SEQUENCE [LARGE SCALE GENOMIC DNA]</scope>
    <source>
        <strain evidence="15 16">DSB2004</strain>
    </source>
</reference>
<dbReference type="NCBIfam" id="TIGR01391">
    <property type="entry name" value="dnaG"/>
    <property type="match status" value="1"/>
</dbReference>
<keyword evidence="9" id="KW-0460">Magnesium</keyword>
<keyword evidence="11 12" id="KW-0804">Transcription</keyword>
<keyword evidence="5 12" id="KW-0235">DNA replication</keyword>
<keyword evidence="6 12" id="KW-0479">Metal-binding</keyword>
<evidence type="ECO:0000313" key="16">
    <source>
        <dbReference type="Proteomes" id="UP001615550"/>
    </source>
</evidence>
<dbReference type="InterPro" id="IPR006171">
    <property type="entry name" value="TOPRIM_dom"/>
</dbReference>
<dbReference type="InterPro" id="IPR019475">
    <property type="entry name" value="DNA_primase_DnaB-bd"/>
</dbReference>
<evidence type="ECO:0000256" key="6">
    <source>
        <dbReference type="ARBA" id="ARBA00022723"/>
    </source>
</evidence>
<evidence type="ECO:0000256" key="1">
    <source>
        <dbReference type="ARBA" id="ARBA00022478"/>
    </source>
</evidence>
<sequence length="572" mass="65092">MSGLIPQPFIDDLLQRTDLVELIDGYVPLKKRGNSYTACCPFHNEKSPSFNVVARKQFYHCFGCGASGNAISFVMNYLNQGFIDAIETLATRVGLTVPRDGQNEKTNVSQDLYKLMSAVNLYYQKQLKHEGQPAINYLRSRGLSGEIAKLYQLGFANEGWHNLDKTFPRDQKELITTGMLVKNDDGKIYDRYRNRVMFPIHDRHGRIIGFGGRVLDDQKPKYLNSPETLIFQKSKELYGLHQILQQKKSIDYIIVVEGYMDVIALAQHGIMNAVATLGTATSSYHIQLLAKHTKSLVFCFDGDNAGKQAAWRALESSLPYLNDGLDARFIFLPEEHDPDSLVRAEGNESFLNRLKQAIPLHRFFLNTLAKNINLQNPAGKTQLINLVKPFLQKMSEGSYTQLLIDELARLTHIESHRLNLLLTDKAPAPAAKEQTATIARTPMRIAVALLLQNPEIYAKCKEQIDPNLLDASEHEILLKLLQQLAANPQANTASLIETWRDHSYFDFINRLAAWNHQVPEAELVKEFIDIILFLQKQNQELIIRRLIEKSRQQGLTEAERISLQKMLQERHV</sequence>
<evidence type="ECO:0000256" key="5">
    <source>
        <dbReference type="ARBA" id="ARBA00022705"/>
    </source>
</evidence>
<dbReference type="InterPro" id="IPR013264">
    <property type="entry name" value="DNAG_N"/>
</dbReference>
<evidence type="ECO:0000256" key="9">
    <source>
        <dbReference type="ARBA" id="ARBA00022842"/>
    </source>
</evidence>
<dbReference type="EC" id="2.7.7.101" evidence="12"/>
<accession>A0ABW8DAY2</accession>
<evidence type="ECO:0000259" key="14">
    <source>
        <dbReference type="PROSITE" id="PS50880"/>
    </source>
</evidence>
<comment type="caution">
    <text evidence="15">The sequence shown here is derived from an EMBL/GenBank/DDBJ whole genome shotgun (WGS) entry which is preliminary data.</text>
</comment>
<protein>
    <recommendedName>
        <fullName evidence="12 13">DNA primase</fullName>
        <ecNumber evidence="12">2.7.7.101</ecNumber>
    </recommendedName>
</protein>
<feature type="zinc finger region" description="CHC2-type" evidence="12">
    <location>
        <begin position="40"/>
        <end position="64"/>
    </location>
</feature>
<dbReference type="Gene3D" id="1.20.50.20">
    <property type="entry name" value="DnaG, RNA polymerase domain, helical bundle"/>
    <property type="match status" value="1"/>
</dbReference>
<dbReference type="Pfam" id="PF01807">
    <property type="entry name" value="Zn_ribbon_DnaG"/>
    <property type="match status" value="1"/>
</dbReference>
<keyword evidence="7 12" id="KW-0863">Zinc-finger</keyword>
<dbReference type="RefSeq" id="WP_400188668.1">
    <property type="nucleotide sequence ID" value="NZ_JBGORX010000009.1"/>
</dbReference>
<comment type="similarity">
    <text evidence="12 13">Belongs to the DnaG primase family.</text>
</comment>
<gene>
    <name evidence="12 15" type="primary">dnaG</name>
    <name evidence="15" type="ORF">ACD661_14945</name>
</gene>
<evidence type="ECO:0000256" key="3">
    <source>
        <dbReference type="ARBA" id="ARBA00022679"/>
    </source>
</evidence>
<dbReference type="SUPFAM" id="SSF57783">
    <property type="entry name" value="Zinc beta-ribbon"/>
    <property type="match status" value="1"/>
</dbReference>
<dbReference type="SUPFAM" id="SSF117023">
    <property type="entry name" value="DNA primase DnaG, C-terminal domain"/>
    <property type="match status" value="1"/>
</dbReference>
<evidence type="ECO:0000256" key="7">
    <source>
        <dbReference type="ARBA" id="ARBA00022771"/>
    </source>
</evidence>
<dbReference type="PROSITE" id="PS50880">
    <property type="entry name" value="TOPRIM"/>
    <property type="match status" value="1"/>
</dbReference>
<dbReference type="InterPro" id="IPR050219">
    <property type="entry name" value="DnaG_primase"/>
</dbReference>
<evidence type="ECO:0000256" key="13">
    <source>
        <dbReference type="PIRNR" id="PIRNR002811"/>
    </source>
</evidence>
<dbReference type="Gene3D" id="1.10.860.10">
    <property type="entry name" value="DNAb Helicase, Chain A"/>
    <property type="match status" value="1"/>
</dbReference>
<dbReference type="InterPro" id="IPR036977">
    <property type="entry name" value="DNA_primase_Znf_CHC2"/>
</dbReference>
<evidence type="ECO:0000256" key="2">
    <source>
        <dbReference type="ARBA" id="ARBA00022515"/>
    </source>
</evidence>
<evidence type="ECO:0000256" key="4">
    <source>
        <dbReference type="ARBA" id="ARBA00022695"/>
    </source>
</evidence>
<evidence type="ECO:0000256" key="11">
    <source>
        <dbReference type="ARBA" id="ARBA00023163"/>
    </source>
</evidence>
<comment type="catalytic activity">
    <reaction evidence="12">
        <text>ssDNA + n NTP = ssDNA/pppN(pN)n-1 hybrid + (n-1) diphosphate.</text>
        <dbReference type="EC" id="2.7.7.101"/>
    </reaction>
</comment>
<evidence type="ECO:0000256" key="12">
    <source>
        <dbReference type="HAMAP-Rule" id="MF_00974"/>
    </source>
</evidence>
<dbReference type="InterPro" id="IPR037068">
    <property type="entry name" value="DNA_primase_core_N_sf"/>
</dbReference>
<evidence type="ECO:0000313" key="15">
    <source>
        <dbReference type="EMBL" id="MFJ1269858.1"/>
    </source>
</evidence>
<comment type="subunit">
    <text evidence="12">Monomer. Interacts with DnaB.</text>
</comment>
<dbReference type="InterPro" id="IPR016136">
    <property type="entry name" value="DNA_helicase_N/primase_C"/>
</dbReference>
<dbReference type="PIRSF" id="PIRSF002811">
    <property type="entry name" value="DnaG"/>
    <property type="match status" value="1"/>
</dbReference>
<comment type="cofactor">
    <cofactor evidence="12 13">
        <name>Zn(2+)</name>
        <dbReference type="ChEBI" id="CHEBI:29105"/>
    </cofactor>
    <text evidence="12 13">Binds 1 zinc ion per monomer.</text>
</comment>
<organism evidence="15 16">
    <name type="scientific">Legionella lytica</name>
    <dbReference type="NCBI Taxonomy" id="96232"/>
    <lineage>
        <taxon>Bacteria</taxon>
        <taxon>Pseudomonadati</taxon>
        <taxon>Pseudomonadota</taxon>
        <taxon>Gammaproteobacteria</taxon>
        <taxon>Legionellales</taxon>
        <taxon>Legionellaceae</taxon>
        <taxon>Legionella</taxon>
    </lineage>
</organism>
<evidence type="ECO:0000256" key="8">
    <source>
        <dbReference type="ARBA" id="ARBA00022833"/>
    </source>
</evidence>
<dbReference type="Proteomes" id="UP001615550">
    <property type="component" value="Unassembled WGS sequence"/>
</dbReference>
<keyword evidence="3 12" id="KW-0808">Transferase</keyword>
<dbReference type="Gene3D" id="3.90.580.10">
    <property type="entry name" value="Zinc finger, CHC2-type domain"/>
    <property type="match status" value="1"/>
</dbReference>
<dbReference type="SUPFAM" id="SSF56731">
    <property type="entry name" value="DNA primase core"/>
    <property type="match status" value="1"/>
</dbReference>
<dbReference type="InterPro" id="IPR002694">
    <property type="entry name" value="Znf_CHC2"/>
</dbReference>
<comment type="function">
    <text evidence="12 13">RNA polymerase that catalyzes the synthesis of short RNA molecules used as primers for DNA polymerase during DNA replication.</text>
</comment>
<dbReference type="Pfam" id="PF08278">
    <property type="entry name" value="DnaG_DnaB_bind"/>
    <property type="match status" value="1"/>
</dbReference>
<feature type="domain" description="Toprim" evidence="14">
    <location>
        <begin position="251"/>
        <end position="333"/>
    </location>
</feature>
<dbReference type="InterPro" id="IPR034151">
    <property type="entry name" value="TOPRIM_DnaG_bac"/>
</dbReference>
<proteinExistence type="inferred from homology"/>
<name>A0ABW8DAY2_9GAMM</name>
<dbReference type="Pfam" id="PF13155">
    <property type="entry name" value="Toprim_2"/>
    <property type="match status" value="1"/>
</dbReference>
<dbReference type="InterPro" id="IPR013173">
    <property type="entry name" value="DNA_primase_DnaG_DnaB-bd_dom"/>
</dbReference>
<dbReference type="Pfam" id="PF10410">
    <property type="entry name" value="DnaB_bind"/>
    <property type="match status" value="1"/>
</dbReference>
<keyword evidence="2 12" id="KW-0639">Primosome</keyword>
<dbReference type="InterPro" id="IPR030846">
    <property type="entry name" value="DnaG_bac"/>
</dbReference>
<dbReference type="SMART" id="SM00400">
    <property type="entry name" value="ZnF_CHCC"/>
    <property type="match status" value="1"/>
</dbReference>
<keyword evidence="10 12" id="KW-0238">DNA-binding</keyword>
<dbReference type="EMBL" id="JBGORX010000009">
    <property type="protein sequence ID" value="MFJ1269858.1"/>
    <property type="molecule type" value="Genomic_DNA"/>
</dbReference>
<dbReference type="SMART" id="SM00493">
    <property type="entry name" value="TOPRIM"/>
    <property type="match status" value="1"/>
</dbReference>
<keyword evidence="16" id="KW-1185">Reference proteome</keyword>
<dbReference type="HAMAP" id="MF_00974">
    <property type="entry name" value="DNA_primase_DnaG"/>
    <property type="match status" value="1"/>
</dbReference>
<dbReference type="PANTHER" id="PTHR30313:SF2">
    <property type="entry name" value="DNA PRIMASE"/>
    <property type="match status" value="1"/>
</dbReference>
<dbReference type="SMART" id="SM00766">
    <property type="entry name" value="DnaG_DnaB_bind"/>
    <property type="match status" value="1"/>
</dbReference>
<dbReference type="Pfam" id="PF08275">
    <property type="entry name" value="DNAG_N"/>
    <property type="match status" value="1"/>
</dbReference>
<keyword evidence="4 12" id="KW-0548">Nucleotidyltransferase</keyword>
<dbReference type="Gene3D" id="3.90.980.10">
    <property type="entry name" value="DNA primase, catalytic core, N-terminal domain"/>
    <property type="match status" value="1"/>
</dbReference>
<dbReference type="InterPro" id="IPR006295">
    <property type="entry name" value="DNA_primase_DnaG"/>
</dbReference>
<dbReference type="PANTHER" id="PTHR30313">
    <property type="entry name" value="DNA PRIMASE"/>
    <property type="match status" value="1"/>
</dbReference>
<dbReference type="CDD" id="cd03364">
    <property type="entry name" value="TOPRIM_DnaG_primases"/>
    <property type="match status" value="1"/>
</dbReference>
<comment type="domain">
    <text evidence="12">Contains an N-terminal zinc-binding domain, a central core domain that contains the primase activity, and a C-terminal DnaB-binding domain.</text>
</comment>